<dbReference type="InterPro" id="IPR029063">
    <property type="entry name" value="SAM-dependent_MTases_sf"/>
</dbReference>
<accession>A0ABR6VJ86</accession>
<dbReference type="PANTHER" id="PTHR42933">
    <property type="entry name" value="SLR6095 PROTEIN"/>
    <property type="match status" value="1"/>
</dbReference>
<evidence type="ECO:0000313" key="10">
    <source>
        <dbReference type="Proteomes" id="UP000606870"/>
    </source>
</evidence>
<keyword evidence="3" id="KW-0808">Transferase</keyword>
<dbReference type="GO" id="GO:0008168">
    <property type="term" value="F:methyltransferase activity"/>
    <property type="evidence" value="ECO:0007669"/>
    <property type="project" value="UniProtKB-KW"/>
</dbReference>
<keyword evidence="10" id="KW-1185">Reference proteome</keyword>
<dbReference type="SUPFAM" id="SSF53335">
    <property type="entry name" value="S-adenosyl-L-methionine-dependent methyltransferases"/>
    <property type="match status" value="1"/>
</dbReference>
<evidence type="ECO:0000256" key="6">
    <source>
        <dbReference type="ARBA" id="ARBA00023125"/>
    </source>
</evidence>
<dbReference type="PANTHER" id="PTHR42933:SF3">
    <property type="entry name" value="TYPE I RESTRICTION ENZYME MJAVIII METHYLASE SUBUNIT"/>
    <property type="match status" value="1"/>
</dbReference>
<comment type="caution">
    <text evidence="9">The sequence shown here is derived from an EMBL/GenBank/DDBJ whole genome shotgun (WGS) entry which is preliminary data.</text>
</comment>
<keyword evidence="2 9" id="KW-0489">Methyltransferase</keyword>
<sequence length="584" mass="65156">MTQTEAQRKIDTIAKRFKQNKEDQVKFVFASSILILADTEFFKEWINRTADARILEKAYKEKGLFTGEQRRFLFRDCLKSAYVGGAFELYELYLAFADDLEPLKEIVAAYTEPTRRSKTFSPGLNELALRILGRASSGAGDFVEYCCGDATALSDAYMRGLAQHYYGQDRDDFKTDIIAALKRKALHAEDAMTITNGDVLTEPACLGAHDLIFASFPLGSLRHQSDGLPAGTHYTGILDATDAEKKGLGTEWKFVHILLNSLSEKGKAVAIMSASLLASEEDAPIRQRLIEDGKIETVILFGNDVFTTSRTAVAMVVFSNGNQTPRILDTRDTMLTKTRSQEISLRAIGDIESRYQDMWHATRHCQMPTKMELAEHAYSLSFPDYIDPLQSVPAEAKMPLGSLADITRGISVKRINVDKDQANCYLVRVLHISDGHVRVGLRACEDLKKPYPIMPGDVLLAGRGTQIKAALVEKEYDLPVLADNNVLVIRPQSPRLNSTYLTALLNSRLGRELMQTLQVGGDAVLSISPGKLRKLVIPVPDRDIQEKMAAEYTAADKEVQAARAQLWEKLHERDQIISNYIEIE</sequence>
<protein>
    <recommendedName>
        <fullName evidence="1">site-specific DNA-methyltransferase (adenine-specific)</fullName>
        <ecNumber evidence="1">2.1.1.72</ecNumber>
    </recommendedName>
</protein>
<reference evidence="9 10" key="1">
    <citation type="submission" date="2020-08" db="EMBL/GenBank/DDBJ databases">
        <authorList>
            <person name="Liu C."/>
            <person name="Sun Q."/>
        </authorList>
    </citation>
    <scope>NUCLEOTIDE SEQUENCE [LARGE SCALE GENOMIC DNA]</scope>
    <source>
        <strain evidence="9 10">NSJ-59</strain>
    </source>
</reference>
<dbReference type="Gene3D" id="3.40.50.150">
    <property type="entry name" value="Vaccinia Virus protein VP39"/>
    <property type="match status" value="1"/>
</dbReference>
<organism evidence="9 10">
    <name type="scientific">Megasphaera hominis</name>
    <dbReference type="NCBI Taxonomy" id="159836"/>
    <lineage>
        <taxon>Bacteria</taxon>
        <taxon>Bacillati</taxon>
        <taxon>Bacillota</taxon>
        <taxon>Negativicutes</taxon>
        <taxon>Veillonellales</taxon>
        <taxon>Veillonellaceae</taxon>
        <taxon>Megasphaera</taxon>
    </lineage>
</organism>
<dbReference type="SUPFAM" id="SSF116734">
    <property type="entry name" value="DNA methylase specificity domain"/>
    <property type="match status" value="1"/>
</dbReference>
<keyword evidence="4" id="KW-0949">S-adenosyl-L-methionine</keyword>
<dbReference type="InterPro" id="IPR044946">
    <property type="entry name" value="Restrct_endonuc_typeI_TRD_sf"/>
</dbReference>
<feature type="domain" description="DNA methylase adenine-specific" evidence="8">
    <location>
        <begin position="162"/>
        <end position="388"/>
    </location>
</feature>
<dbReference type="Gene3D" id="3.90.220.20">
    <property type="entry name" value="DNA methylase specificity domains"/>
    <property type="match status" value="1"/>
</dbReference>
<evidence type="ECO:0000256" key="2">
    <source>
        <dbReference type="ARBA" id="ARBA00022603"/>
    </source>
</evidence>
<dbReference type="EC" id="2.1.1.72" evidence="1"/>
<evidence type="ECO:0000259" key="8">
    <source>
        <dbReference type="Pfam" id="PF02384"/>
    </source>
</evidence>
<dbReference type="Proteomes" id="UP000606870">
    <property type="component" value="Unassembled WGS sequence"/>
</dbReference>
<comment type="catalytic activity">
    <reaction evidence="7">
        <text>a 2'-deoxyadenosine in DNA + S-adenosyl-L-methionine = an N(6)-methyl-2'-deoxyadenosine in DNA + S-adenosyl-L-homocysteine + H(+)</text>
        <dbReference type="Rhea" id="RHEA:15197"/>
        <dbReference type="Rhea" id="RHEA-COMP:12418"/>
        <dbReference type="Rhea" id="RHEA-COMP:12419"/>
        <dbReference type="ChEBI" id="CHEBI:15378"/>
        <dbReference type="ChEBI" id="CHEBI:57856"/>
        <dbReference type="ChEBI" id="CHEBI:59789"/>
        <dbReference type="ChEBI" id="CHEBI:90615"/>
        <dbReference type="ChEBI" id="CHEBI:90616"/>
        <dbReference type="EC" id="2.1.1.72"/>
    </reaction>
</comment>
<keyword evidence="6" id="KW-0238">DNA-binding</keyword>
<keyword evidence="5" id="KW-0680">Restriction system</keyword>
<evidence type="ECO:0000256" key="7">
    <source>
        <dbReference type="ARBA" id="ARBA00047942"/>
    </source>
</evidence>
<proteinExistence type="predicted"/>
<name>A0ABR6VJ86_9FIRM</name>
<dbReference type="EMBL" id="JACOGK010000014">
    <property type="protein sequence ID" value="MBC3536797.1"/>
    <property type="molecule type" value="Genomic_DNA"/>
</dbReference>
<evidence type="ECO:0000256" key="4">
    <source>
        <dbReference type="ARBA" id="ARBA00022691"/>
    </source>
</evidence>
<dbReference type="GO" id="GO:0032259">
    <property type="term" value="P:methylation"/>
    <property type="evidence" value="ECO:0007669"/>
    <property type="project" value="UniProtKB-KW"/>
</dbReference>
<dbReference type="Pfam" id="PF02384">
    <property type="entry name" value="N6_Mtase"/>
    <property type="match status" value="1"/>
</dbReference>
<evidence type="ECO:0000256" key="5">
    <source>
        <dbReference type="ARBA" id="ARBA00022747"/>
    </source>
</evidence>
<dbReference type="InterPro" id="IPR003356">
    <property type="entry name" value="DNA_methylase_A-5"/>
</dbReference>
<evidence type="ECO:0000256" key="3">
    <source>
        <dbReference type="ARBA" id="ARBA00022679"/>
    </source>
</evidence>
<evidence type="ECO:0000256" key="1">
    <source>
        <dbReference type="ARBA" id="ARBA00011900"/>
    </source>
</evidence>
<dbReference type="RefSeq" id="WP_186502954.1">
    <property type="nucleotide sequence ID" value="NZ_JACOGK010000014.1"/>
</dbReference>
<dbReference type="InterPro" id="IPR051537">
    <property type="entry name" value="DNA_Adenine_Mtase"/>
</dbReference>
<evidence type="ECO:0000313" key="9">
    <source>
        <dbReference type="EMBL" id="MBC3536797.1"/>
    </source>
</evidence>
<gene>
    <name evidence="9" type="ORF">H8J70_06000</name>
</gene>